<comment type="caution">
    <text evidence="7">The sequence shown here is derived from an EMBL/GenBank/DDBJ whole genome shotgun (WGS) entry which is preliminary data.</text>
</comment>
<dbReference type="OrthoDB" id="8589410at2"/>
<evidence type="ECO:0000313" key="7">
    <source>
        <dbReference type="EMBL" id="PPB84906.1"/>
    </source>
</evidence>
<dbReference type="RefSeq" id="WP_104076584.1">
    <property type="nucleotide sequence ID" value="NZ_CP062178.1"/>
</dbReference>
<proteinExistence type="predicted"/>
<dbReference type="NCBIfam" id="TIGR04409">
    <property type="entry name" value="LptC_YrbK"/>
    <property type="match status" value="1"/>
</dbReference>
<keyword evidence="1" id="KW-1003">Cell membrane</keyword>
<dbReference type="PANTHER" id="PTHR37481">
    <property type="entry name" value="LIPOPOLYSACCHARIDE EXPORT SYSTEM PROTEIN LPTC"/>
    <property type="match status" value="1"/>
</dbReference>
<evidence type="ECO:0000313" key="8">
    <source>
        <dbReference type="Proteomes" id="UP000243096"/>
    </source>
</evidence>
<dbReference type="EMBL" id="PRDW01000002">
    <property type="protein sequence ID" value="PPB84906.1"/>
    <property type="molecule type" value="Genomic_DNA"/>
</dbReference>
<evidence type="ECO:0000256" key="6">
    <source>
        <dbReference type="SAM" id="Phobius"/>
    </source>
</evidence>
<dbReference type="AlphaFoldDB" id="A0A2P5KDW1"/>
<dbReference type="GO" id="GO:0030288">
    <property type="term" value="C:outer membrane-bounded periplasmic space"/>
    <property type="evidence" value="ECO:0007669"/>
    <property type="project" value="TreeGrafter"/>
</dbReference>
<reference evidence="7 8" key="1">
    <citation type="submission" date="2018-01" db="EMBL/GenBank/DDBJ databases">
        <title>Genomic Encyclopedia of Type Strains, Phase III (KMG-III): the genomes of soil and plant-associated and newly described type strains.</title>
        <authorList>
            <person name="Whitman W."/>
        </authorList>
    </citation>
    <scope>NUCLEOTIDE SEQUENCE [LARGE SCALE GENOMIC DNA]</scope>
    <source>
        <strain evidence="7 8">HKI456</strain>
    </source>
</reference>
<dbReference type="InterPro" id="IPR026265">
    <property type="entry name" value="LptC"/>
</dbReference>
<dbReference type="PANTHER" id="PTHR37481:SF1">
    <property type="entry name" value="LIPOPOLYSACCHARIDE EXPORT SYSTEM PROTEIN LPTC"/>
    <property type="match status" value="1"/>
</dbReference>
<sequence>MREMRPSAWLPLVIMGVLAAGTYWLLQNTLPRPSQVVSAAKAHTPDYFADHFSISMLDESGVTQYRITAASMVHYEDDAATHATLPAIRAFAPGQPVVTATGKRAVINADGSIVDLYDDARILRDAGPTDPRMQADSEHFRVLTHDDIIETEKPVKLLRGLSQMTANGMIYNNVTREMRLLGQVRGMIAASDTATGGPFSQ</sequence>
<organism evidence="7 8">
    <name type="scientific">Mycetohabitans endofungorum</name>
    <dbReference type="NCBI Taxonomy" id="417203"/>
    <lineage>
        <taxon>Bacteria</taxon>
        <taxon>Pseudomonadati</taxon>
        <taxon>Pseudomonadota</taxon>
        <taxon>Betaproteobacteria</taxon>
        <taxon>Burkholderiales</taxon>
        <taxon>Burkholderiaceae</taxon>
        <taxon>Mycetohabitans</taxon>
    </lineage>
</organism>
<accession>A0A2P5KDW1</accession>
<evidence type="ECO:0000256" key="5">
    <source>
        <dbReference type="ARBA" id="ARBA00023136"/>
    </source>
</evidence>
<gene>
    <name evidence="7" type="ORF">B0O95_102308</name>
</gene>
<dbReference type="Proteomes" id="UP000243096">
    <property type="component" value="Unassembled WGS sequence"/>
</dbReference>
<keyword evidence="8" id="KW-1185">Reference proteome</keyword>
<dbReference type="Pfam" id="PF06835">
    <property type="entry name" value="LptC"/>
    <property type="match status" value="1"/>
</dbReference>
<evidence type="ECO:0000256" key="2">
    <source>
        <dbReference type="ARBA" id="ARBA00022519"/>
    </source>
</evidence>
<name>A0A2P5KDW1_9BURK</name>
<dbReference type="GO" id="GO:0015221">
    <property type="term" value="F:lipopolysaccharide transmembrane transporter activity"/>
    <property type="evidence" value="ECO:0007669"/>
    <property type="project" value="InterPro"/>
</dbReference>
<dbReference type="GO" id="GO:0017089">
    <property type="term" value="F:glycolipid transfer activity"/>
    <property type="evidence" value="ECO:0007669"/>
    <property type="project" value="TreeGrafter"/>
</dbReference>
<keyword evidence="2" id="KW-0997">Cell inner membrane</keyword>
<evidence type="ECO:0000256" key="3">
    <source>
        <dbReference type="ARBA" id="ARBA00022692"/>
    </source>
</evidence>
<evidence type="ECO:0000256" key="1">
    <source>
        <dbReference type="ARBA" id="ARBA00022475"/>
    </source>
</evidence>
<feature type="transmembrane region" description="Helical" evidence="6">
    <location>
        <begin position="7"/>
        <end position="26"/>
    </location>
</feature>
<keyword evidence="3 6" id="KW-0812">Transmembrane</keyword>
<keyword evidence="5 6" id="KW-0472">Membrane</keyword>
<dbReference type="InterPro" id="IPR010664">
    <property type="entry name" value="LipoPS_assembly_LptC-rel"/>
</dbReference>
<dbReference type="Gene3D" id="2.60.450.10">
    <property type="entry name" value="Lipopolysaccharide (LPS) transport protein A like domain"/>
    <property type="match status" value="1"/>
</dbReference>
<protein>
    <submittedName>
        <fullName evidence="7">Lipopolysaccharide export system protein LptC</fullName>
    </submittedName>
</protein>
<keyword evidence="4 6" id="KW-1133">Transmembrane helix</keyword>
<dbReference type="GO" id="GO:0005886">
    <property type="term" value="C:plasma membrane"/>
    <property type="evidence" value="ECO:0007669"/>
    <property type="project" value="InterPro"/>
</dbReference>
<evidence type="ECO:0000256" key="4">
    <source>
        <dbReference type="ARBA" id="ARBA00022989"/>
    </source>
</evidence>
<dbReference type="InterPro" id="IPR052363">
    <property type="entry name" value="LPS_export_LptC"/>
</dbReference>